<evidence type="ECO:0000313" key="2">
    <source>
        <dbReference type="EMBL" id="KFB01691.1"/>
    </source>
</evidence>
<name>A0A084TLV5_9FLAO</name>
<evidence type="ECO:0000313" key="3">
    <source>
        <dbReference type="Proteomes" id="UP000028521"/>
    </source>
</evidence>
<keyword evidence="1" id="KW-0732">Signal</keyword>
<feature type="chain" id="PRO_5001782659" description="Lipocalin-like domain-containing protein" evidence="1">
    <location>
        <begin position="20"/>
        <end position="139"/>
    </location>
</feature>
<dbReference type="AlphaFoldDB" id="A0A084TLV5"/>
<protein>
    <recommendedName>
        <fullName evidence="4">Lipocalin-like domain-containing protein</fullName>
    </recommendedName>
</protein>
<dbReference type="OrthoDB" id="708590at2"/>
<evidence type="ECO:0008006" key="4">
    <source>
        <dbReference type="Google" id="ProtNLM"/>
    </source>
</evidence>
<dbReference type="EMBL" id="JPFK01000004">
    <property type="protein sequence ID" value="KFB01691.1"/>
    <property type="molecule type" value="Genomic_DNA"/>
</dbReference>
<accession>A0A084TLV5</accession>
<dbReference type="PROSITE" id="PS51257">
    <property type="entry name" value="PROKAR_LIPOPROTEIN"/>
    <property type="match status" value="1"/>
</dbReference>
<sequence length="139" mass="15513">MKNGIYKILLIAILSLTFASCNNDDDNNDIQSLNGDYSGTFTVEYLNGDTFSNPVTVSFGEGNNYQSSGNDDYFPAGGSGTYQKSNSTIEFYDINYWTANFDPNLILGGEYEYSKNGNELIISANRTEFGLYKYELTKE</sequence>
<dbReference type="STRING" id="1197477.IA57_04145"/>
<dbReference type="Proteomes" id="UP000028521">
    <property type="component" value="Unassembled WGS sequence"/>
</dbReference>
<dbReference type="RefSeq" id="WP_036119611.1">
    <property type="nucleotide sequence ID" value="NZ_BMET01000005.1"/>
</dbReference>
<proteinExistence type="predicted"/>
<organism evidence="2 3">
    <name type="scientific">Mangrovimonas yunxiaonensis</name>
    <dbReference type="NCBI Taxonomy" id="1197477"/>
    <lineage>
        <taxon>Bacteria</taxon>
        <taxon>Pseudomonadati</taxon>
        <taxon>Bacteroidota</taxon>
        <taxon>Flavobacteriia</taxon>
        <taxon>Flavobacteriales</taxon>
        <taxon>Flavobacteriaceae</taxon>
        <taxon>Mangrovimonas</taxon>
    </lineage>
</organism>
<reference evidence="3" key="2">
    <citation type="submission" date="2014-07" db="EMBL/GenBank/DDBJ databases">
        <title>Genome sequence of Mangrovimonas yunxiaonensis.</title>
        <authorList>
            <person name="Li Y."/>
            <person name="Zheng T."/>
        </authorList>
    </citation>
    <scope>NUCLEOTIDE SEQUENCE [LARGE SCALE GENOMIC DNA]</scope>
    <source>
        <strain evidence="3">LY01</strain>
    </source>
</reference>
<feature type="signal peptide" evidence="1">
    <location>
        <begin position="1"/>
        <end position="19"/>
    </location>
</feature>
<gene>
    <name evidence="2" type="ORF">IA57_04145</name>
</gene>
<comment type="caution">
    <text evidence="2">The sequence shown here is derived from an EMBL/GenBank/DDBJ whole genome shotgun (WGS) entry which is preliminary data.</text>
</comment>
<keyword evidence="3" id="KW-1185">Reference proteome</keyword>
<evidence type="ECO:0000256" key="1">
    <source>
        <dbReference type="SAM" id="SignalP"/>
    </source>
</evidence>
<dbReference type="eggNOG" id="COG3187">
    <property type="taxonomic scope" value="Bacteria"/>
</dbReference>
<reference evidence="2 3" key="1">
    <citation type="journal article" date="2014" name="Genome Announc.">
        <title>Draft Genome Sequence of the Algicidal Bacterium Mangrovimonas yunxiaonensis Strain LY01.</title>
        <authorList>
            <person name="Li Y."/>
            <person name="Zhu H."/>
            <person name="Li C."/>
            <person name="Zhang H."/>
            <person name="Chen Z."/>
            <person name="Zheng W."/>
            <person name="Xu H."/>
            <person name="Zheng T."/>
        </authorList>
    </citation>
    <scope>NUCLEOTIDE SEQUENCE [LARGE SCALE GENOMIC DNA]</scope>
    <source>
        <strain evidence="2 3">LY01</strain>
    </source>
</reference>